<organism evidence="3 5">
    <name type="scientific">Neomoorella thermoacetica</name>
    <name type="common">Clostridium thermoaceticum</name>
    <dbReference type="NCBI Taxonomy" id="1525"/>
    <lineage>
        <taxon>Bacteria</taxon>
        <taxon>Bacillati</taxon>
        <taxon>Bacillota</taxon>
        <taxon>Clostridia</taxon>
        <taxon>Neomoorellales</taxon>
        <taxon>Neomoorellaceae</taxon>
        <taxon>Neomoorella</taxon>
    </lineage>
</organism>
<dbReference type="InterPro" id="IPR014755">
    <property type="entry name" value="Cu-Rt/internalin_Ig-like"/>
</dbReference>
<keyword evidence="1" id="KW-0732">Signal</keyword>
<evidence type="ECO:0000313" key="6">
    <source>
        <dbReference type="Proteomes" id="UP000322283"/>
    </source>
</evidence>
<evidence type="ECO:0000313" key="3">
    <source>
        <dbReference type="EMBL" id="AOQ24704.1"/>
    </source>
</evidence>
<dbReference type="Gene3D" id="2.60.40.10">
    <property type="entry name" value="Immunoglobulins"/>
    <property type="match status" value="1"/>
</dbReference>
<evidence type="ECO:0000313" key="4">
    <source>
        <dbReference type="EMBL" id="TYL12807.1"/>
    </source>
</evidence>
<reference evidence="4 6" key="2">
    <citation type="submission" date="2019-05" db="EMBL/GenBank/DDBJ databases">
        <title>Genome sequence of Moorella thermoacetica ATCC 33924.</title>
        <authorList>
            <person name="Poehlein A."/>
            <person name="Bengelsdorf F.R."/>
            <person name="Duerre P."/>
            <person name="Daniel R."/>
        </authorList>
    </citation>
    <scope>NUCLEOTIDE SEQUENCE [LARGE SCALE GENOMIC DNA]</scope>
    <source>
        <strain evidence="4 6">ATCC 33924</strain>
    </source>
</reference>
<protein>
    <recommendedName>
        <fullName evidence="2">SbsA Ig-like domain-containing protein</fullName>
    </recommendedName>
</protein>
<dbReference type="Gene3D" id="2.60.40.1220">
    <property type="match status" value="1"/>
</dbReference>
<sequence length="266" mass="29205">MEVPYVVYTEPSNLAVGVDPRAELKLYFNHDLNPASVTTATVYLLYVPDQKPVRGSVAYRQRVVTFQPASPLLSGAYRLSVLGGPTGVKDVLGEPLPKDYVLQFEVSAQEAIPAPVVIEPADQSLISPPPTFVWQAVPGVKRYEVQMSSSPDFNVLVWPNPGDAIDFVYAPDSQTVMVTPGTDLPEGYYYFRVRADGGVWSTSIGFALGKDVQRHEVLILPLSLSKVTPELFAVNVDSRNITLTFNFPLDATTVTADNVYVIKRQI</sequence>
<keyword evidence="6" id="KW-1185">Reference proteome</keyword>
<gene>
    <name evidence="3" type="ORF">Maut_02276</name>
    <name evidence="4" type="ORF">MTAT_20490</name>
</gene>
<dbReference type="AlphaFoldDB" id="A0AAC9MVF6"/>
<reference evidence="3 5" key="1">
    <citation type="submission" date="2016-08" db="EMBL/GenBank/DDBJ databases">
        <title>Moorella thermoacetica DSM 103132.</title>
        <authorList>
            <person name="Jendresen C.B."/>
            <person name="Redl S.M."/>
            <person name="Jensen T.O."/>
            <person name="Nielsen A.T."/>
        </authorList>
    </citation>
    <scope>NUCLEOTIDE SEQUENCE [LARGE SCALE GENOMIC DNA]</scope>
    <source>
        <strain evidence="3 5">DSM 103132</strain>
    </source>
</reference>
<dbReference type="RefSeq" id="WP_069590502.1">
    <property type="nucleotide sequence ID" value="NZ_CP017019.1"/>
</dbReference>
<proteinExistence type="predicted"/>
<dbReference type="EMBL" id="CP017019">
    <property type="protein sequence ID" value="AOQ24704.1"/>
    <property type="molecule type" value="Genomic_DNA"/>
</dbReference>
<dbReference type="Proteomes" id="UP000322283">
    <property type="component" value="Unassembled WGS sequence"/>
</dbReference>
<name>A0AAC9MVF6_NEOTH</name>
<dbReference type="InterPro" id="IPR032812">
    <property type="entry name" value="SbsA_Ig"/>
</dbReference>
<evidence type="ECO:0000256" key="1">
    <source>
        <dbReference type="ARBA" id="ARBA00022729"/>
    </source>
</evidence>
<dbReference type="Proteomes" id="UP000094598">
    <property type="component" value="Chromosome"/>
</dbReference>
<dbReference type="Pfam" id="PF13205">
    <property type="entry name" value="Big_5"/>
    <property type="match status" value="1"/>
</dbReference>
<evidence type="ECO:0000313" key="5">
    <source>
        <dbReference type="Proteomes" id="UP000094598"/>
    </source>
</evidence>
<feature type="domain" description="SbsA Ig-like" evidence="2">
    <location>
        <begin position="4"/>
        <end position="105"/>
    </location>
</feature>
<evidence type="ECO:0000259" key="2">
    <source>
        <dbReference type="Pfam" id="PF13205"/>
    </source>
</evidence>
<accession>A0AAC9MVF6</accession>
<dbReference type="EMBL" id="VCDX01000006">
    <property type="protein sequence ID" value="TYL12807.1"/>
    <property type="molecule type" value="Genomic_DNA"/>
</dbReference>
<dbReference type="InterPro" id="IPR013783">
    <property type="entry name" value="Ig-like_fold"/>
</dbReference>